<feature type="compositionally biased region" description="Basic residues" evidence="1">
    <location>
        <begin position="12"/>
        <end position="22"/>
    </location>
</feature>
<dbReference type="AlphaFoldDB" id="A0A8A1LNI7"/>
<feature type="compositionally biased region" description="Polar residues" evidence="1">
    <location>
        <begin position="48"/>
        <end position="66"/>
    </location>
</feature>
<sequence length="66" mass="7414">MEQNQPLQPLRCRQKLNHHRSSPRTPKYDGSHPRKTTSTASGRPASKLQGQLSFSTSEKLSSLQDP</sequence>
<dbReference type="EMBL" id="CP069105">
    <property type="protein sequence ID" value="QSS55391.1"/>
    <property type="molecule type" value="Genomic_DNA"/>
</dbReference>
<evidence type="ECO:0000313" key="2">
    <source>
        <dbReference type="EMBL" id="QSS55391.1"/>
    </source>
</evidence>
<evidence type="ECO:0000256" key="1">
    <source>
        <dbReference type="SAM" id="MobiDB-lite"/>
    </source>
</evidence>
<proteinExistence type="predicted"/>
<dbReference type="VEuPathDB" id="FungiDB:I7I53_03253"/>
<protein>
    <submittedName>
        <fullName evidence="2">Uncharacterized protein</fullName>
    </submittedName>
</protein>
<name>A0A8A1LNI7_AJEC8</name>
<dbReference type="Proteomes" id="UP000663419">
    <property type="component" value="Chromosome 4"/>
</dbReference>
<reference evidence="2" key="1">
    <citation type="submission" date="2021-01" db="EMBL/GenBank/DDBJ databases">
        <title>Chromosome-level genome assembly of a human fungal pathogen reveals clustering of transcriptionally co-regulated genes.</title>
        <authorList>
            <person name="Voorhies M."/>
            <person name="Cohen S."/>
            <person name="Shea T.P."/>
            <person name="Petrus S."/>
            <person name="Munoz J.F."/>
            <person name="Poplawski S."/>
            <person name="Goldman W.E."/>
            <person name="Michael T."/>
            <person name="Cuomo C.A."/>
            <person name="Sil A."/>
            <person name="Beyhan S."/>
        </authorList>
    </citation>
    <scope>NUCLEOTIDE SEQUENCE</scope>
    <source>
        <strain evidence="2">H88</strain>
    </source>
</reference>
<gene>
    <name evidence="2" type="ORF">I7I53_03253</name>
</gene>
<accession>A0A8A1LNI7</accession>
<organism evidence="2 3">
    <name type="scientific">Ajellomyces capsulatus (strain H88)</name>
    <name type="common">Darling's disease fungus</name>
    <name type="synonym">Histoplasma capsulatum</name>
    <dbReference type="NCBI Taxonomy" id="544711"/>
    <lineage>
        <taxon>Eukaryota</taxon>
        <taxon>Fungi</taxon>
        <taxon>Dikarya</taxon>
        <taxon>Ascomycota</taxon>
        <taxon>Pezizomycotina</taxon>
        <taxon>Eurotiomycetes</taxon>
        <taxon>Eurotiomycetidae</taxon>
        <taxon>Onygenales</taxon>
        <taxon>Ajellomycetaceae</taxon>
        <taxon>Histoplasma</taxon>
    </lineage>
</organism>
<evidence type="ECO:0000313" key="3">
    <source>
        <dbReference type="Proteomes" id="UP000663419"/>
    </source>
</evidence>
<feature type="region of interest" description="Disordered" evidence="1">
    <location>
        <begin position="1"/>
        <end position="66"/>
    </location>
</feature>